<dbReference type="EMBL" id="JBEPCU010002180">
    <property type="protein sequence ID" value="MER6985062.1"/>
    <property type="molecule type" value="Genomic_DNA"/>
</dbReference>
<comment type="caution">
    <text evidence="5">The sequence shown here is derived from an EMBL/GenBank/DDBJ whole genome shotgun (WGS) entry which is preliminary data.</text>
</comment>
<dbReference type="PANTHER" id="PTHR30055">
    <property type="entry name" value="HTH-TYPE TRANSCRIPTIONAL REGULATOR RUTR"/>
    <property type="match status" value="1"/>
</dbReference>
<sequence>MRDQTDQSRQSAQGETPGGETPKPSIREELVSAAFDLFTEFGYDATTVDDIVRRAGVGRRSFFRYFPTKEEVVFPDHERALAEMVDYLAQGATDPDPVGRACGAARLVVRMYAEKAEFSVRRYALTRSVPALKAHEISVVWQYERALASYLERRFAALPDGGARAYTVAASVVAAHNYGLRTWLRSGGRGDAVAAVDQALHLVHRTWSDAGETVVVVTRTDTPMWQVVQRLEGAWPDLRREK</sequence>
<dbReference type="InterPro" id="IPR009057">
    <property type="entry name" value="Homeodomain-like_sf"/>
</dbReference>
<feature type="domain" description="HTH tetR-type" evidence="4">
    <location>
        <begin position="24"/>
        <end position="84"/>
    </location>
</feature>
<dbReference type="Pfam" id="PF00440">
    <property type="entry name" value="TetR_N"/>
    <property type="match status" value="1"/>
</dbReference>
<dbReference type="InterPro" id="IPR041347">
    <property type="entry name" value="MftR_C"/>
</dbReference>
<proteinExistence type="predicted"/>
<dbReference type="RefSeq" id="WP_086731574.1">
    <property type="nucleotide sequence ID" value="NZ_MUBM01000730.1"/>
</dbReference>
<dbReference type="PANTHER" id="PTHR30055:SF226">
    <property type="entry name" value="HTH-TYPE TRANSCRIPTIONAL REGULATOR PKSA"/>
    <property type="match status" value="1"/>
</dbReference>
<protein>
    <submittedName>
        <fullName evidence="5">TetR family transcriptional regulator</fullName>
    </submittedName>
</protein>
<dbReference type="PRINTS" id="PR00455">
    <property type="entry name" value="HTHTETR"/>
</dbReference>
<feature type="region of interest" description="Disordered" evidence="3">
    <location>
        <begin position="1"/>
        <end position="25"/>
    </location>
</feature>
<evidence type="ECO:0000256" key="1">
    <source>
        <dbReference type="ARBA" id="ARBA00023125"/>
    </source>
</evidence>
<evidence type="ECO:0000256" key="3">
    <source>
        <dbReference type="SAM" id="MobiDB-lite"/>
    </source>
</evidence>
<dbReference type="SUPFAM" id="SSF46689">
    <property type="entry name" value="Homeodomain-like"/>
    <property type="match status" value="1"/>
</dbReference>
<dbReference type="InterPro" id="IPR050109">
    <property type="entry name" value="HTH-type_TetR-like_transc_reg"/>
</dbReference>
<dbReference type="Pfam" id="PF17754">
    <property type="entry name" value="TetR_C_14"/>
    <property type="match status" value="1"/>
</dbReference>
<dbReference type="InterPro" id="IPR001647">
    <property type="entry name" value="HTH_TetR"/>
</dbReference>
<evidence type="ECO:0000256" key="2">
    <source>
        <dbReference type="PROSITE-ProRule" id="PRU00335"/>
    </source>
</evidence>
<feature type="DNA-binding region" description="H-T-H motif" evidence="2">
    <location>
        <begin position="47"/>
        <end position="66"/>
    </location>
</feature>
<evidence type="ECO:0000313" key="6">
    <source>
        <dbReference type="Proteomes" id="UP001458415"/>
    </source>
</evidence>
<gene>
    <name evidence="5" type="ORF">ABT317_51055</name>
</gene>
<dbReference type="Proteomes" id="UP001458415">
    <property type="component" value="Unassembled WGS sequence"/>
</dbReference>
<dbReference type="PROSITE" id="PS01081">
    <property type="entry name" value="HTH_TETR_1"/>
    <property type="match status" value="1"/>
</dbReference>
<evidence type="ECO:0000313" key="5">
    <source>
        <dbReference type="EMBL" id="MER6985062.1"/>
    </source>
</evidence>
<evidence type="ECO:0000259" key="4">
    <source>
        <dbReference type="PROSITE" id="PS50977"/>
    </source>
</evidence>
<keyword evidence="6" id="KW-1185">Reference proteome</keyword>
<dbReference type="PROSITE" id="PS50977">
    <property type="entry name" value="HTH_TETR_2"/>
    <property type="match status" value="1"/>
</dbReference>
<keyword evidence="1 2" id="KW-0238">DNA-binding</keyword>
<name>A0ABV1WLK3_9ACTN</name>
<dbReference type="Gene3D" id="1.10.357.10">
    <property type="entry name" value="Tetracycline Repressor, domain 2"/>
    <property type="match status" value="1"/>
</dbReference>
<organism evidence="5 6">
    <name type="scientific">Streptomyces carpinensis</name>
    <dbReference type="NCBI Taxonomy" id="66369"/>
    <lineage>
        <taxon>Bacteria</taxon>
        <taxon>Bacillati</taxon>
        <taxon>Actinomycetota</taxon>
        <taxon>Actinomycetes</taxon>
        <taxon>Kitasatosporales</taxon>
        <taxon>Streptomycetaceae</taxon>
        <taxon>Streptomyces</taxon>
    </lineage>
</organism>
<reference evidence="5 6" key="1">
    <citation type="submission" date="2024-06" db="EMBL/GenBank/DDBJ databases">
        <title>The Natural Products Discovery Center: Release of the First 8490 Sequenced Strains for Exploring Actinobacteria Biosynthetic Diversity.</title>
        <authorList>
            <person name="Kalkreuter E."/>
            <person name="Kautsar S.A."/>
            <person name="Yang D."/>
            <person name="Bader C.D."/>
            <person name="Teijaro C.N."/>
            <person name="Fluegel L."/>
            <person name="Davis C.M."/>
            <person name="Simpson J.R."/>
            <person name="Lauterbach L."/>
            <person name="Steele A.D."/>
            <person name="Gui C."/>
            <person name="Meng S."/>
            <person name="Li G."/>
            <person name="Viehrig K."/>
            <person name="Ye F."/>
            <person name="Su P."/>
            <person name="Kiefer A.F."/>
            <person name="Nichols A."/>
            <person name="Cepeda A.J."/>
            <person name="Yan W."/>
            <person name="Fan B."/>
            <person name="Jiang Y."/>
            <person name="Adhikari A."/>
            <person name="Zheng C.-J."/>
            <person name="Schuster L."/>
            <person name="Cowan T.M."/>
            <person name="Smanski M.J."/>
            <person name="Chevrette M.G."/>
            <person name="De Carvalho L.P.S."/>
            <person name="Shen B."/>
        </authorList>
    </citation>
    <scope>NUCLEOTIDE SEQUENCE [LARGE SCALE GENOMIC DNA]</scope>
    <source>
        <strain evidence="5 6">NPDC000634</strain>
    </source>
</reference>
<dbReference type="InterPro" id="IPR023772">
    <property type="entry name" value="DNA-bd_HTH_TetR-type_CS"/>
</dbReference>
<accession>A0ABV1WLK3</accession>